<proteinExistence type="predicted"/>
<evidence type="ECO:0000256" key="1">
    <source>
        <dbReference type="ARBA" id="ARBA00023002"/>
    </source>
</evidence>
<evidence type="ECO:0000313" key="3">
    <source>
        <dbReference type="EMBL" id="TDP91039.1"/>
    </source>
</evidence>
<evidence type="ECO:0000313" key="4">
    <source>
        <dbReference type="Proteomes" id="UP000295444"/>
    </source>
</evidence>
<dbReference type="InterPro" id="IPR001041">
    <property type="entry name" value="2Fe-2S_ferredoxin-type"/>
</dbReference>
<dbReference type="Gene3D" id="3.10.20.440">
    <property type="entry name" value="2Fe-2S iron-sulphur cluster binding domain, sarcosine oxidase, alpha subunit, N-terminal domain"/>
    <property type="match status" value="1"/>
</dbReference>
<organism evidence="3 4">
    <name type="scientific">Labedaea rhizosphaerae</name>
    <dbReference type="NCBI Taxonomy" id="598644"/>
    <lineage>
        <taxon>Bacteria</taxon>
        <taxon>Bacillati</taxon>
        <taxon>Actinomycetota</taxon>
        <taxon>Actinomycetes</taxon>
        <taxon>Pseudonocardiales</taxon>
        <taxon>Pseudonocardiaceae</taxon>
        <taxon>Labedaea</taxon>
    </lineage>
</organism>
<evidence type="ECO:0000259" key="2">
    <source>
        <dbReference type="PROSITE" id="PS51085"/>
    </source>
</evidence>
<dbReference type="AlphaFoldDB" id="A0A4R6RVK7"/>
<dbReference type="Pfam" id="PF13510">
    <property type="entry name" value="Fer2_4"/>
    <property type="match status" value="1"/>
</dbReference>
<dbReference type="SUPFAM" id="SSF54292">
    <property type="entry name" value="2Fe-2S ferredoxin-like"/>
    <property type="match status" value="1"/>
</dbReference>
<comment type="caution">
    <text evidence="3">The sequence shown here is derived from an EMBL/GenBank/DDBJ whole genome shotgun (WGS) entry which is preliminary data.</text>
</comment>
<reference evidence="3 4" key="1">
    <citation type="submission" date="2019-03" db="EMBL/GenBank/DDBJ databases">
        <title>Genomic Encyclopedia of Type Strains, Phase IV (KMG-IV): sequencing the most valuable type-strain genomes for metagenomic binning, comparative biology and taxonomic classification.</title>
        <authorList>
            <person name="Goeker M."/>
        </authorList>
    </citation>
    <scope>NUCLEOTIDE SEQUENCE [LARGE SCALE GENOMIC DNA]</scope>
    <source>
        <strain evidence="3 4">DSM 45361</strain>
    </source>
</reference>
<dbReference type="InterPro" id="IPR042204">
    <property type="entry name" value="2Fe-2S-bd_N"/>
</dbReference>
<dbReference type="EMBL" id="SNXZ01000009">
    <property type="protein sequence ID" value="TDP91039.1"/>
    <property type="molecule type" value="Genomic_DNA"/>
</dbReference>
<dbReference type="PROSITE" id="PS51085">
    <property type="entry name" value="2FE2S_FER_2"/>
    <property type="match status" value="1"/>
</dbReference>
<name>A0A4R6RVK7_LABRH</name>
<protein>
    <submittedName>
        <fullName evidence="3">2Fe-2S iron-sulfur cluster protein</fullName>
    </submittedName>
</protein>
<accession>A0A4R6RVK7</accession>
<dbReference type="InterPro" id="IPR036010">
    <property type="entry name" value="2Fe-2S_ferredoxin-like_sf"/>
</dbReference>
<dbReference type="RefSeq" id="WP_208115941.1">
    <property type="nucleotide sequence ID" value="NZ_SNXZ01000009.1"/>
</dbReference>
<gene>
    <name evidence="3" type="ORF">EV186_10931</name>
</gene>
<keyword evidence="1" id="KW-0560">Oxidoreductase</keyword>
<dbReference type="Proteomes" id="UP000295444">
    <property type="component" value="Unassembled WGS sequence"/>
</dbReference>
<sequence>MRFTFDGKAIPAEPGQSIGAALIAAGHRSWRRTRIDAAPRGIFCGIGICHDCLVTVDGAANRRACLVEAAEDMRVTTQEGAGRAELEC</sequence>
<feature type="domain" description="2Fe-2S ferredoxin-type" evidence="2">
    <location>
        <begin position="1"/>
        <end position="81"/>
    </location>
</feature>
<keyword evidence="4" id="KW-1185">Reference proteome</keyword>
<dbReference type="GO" id="GO:0051536">
    <property type="term" value="F:iron-sulfur cluster binding"/>
    <property type="evidence" value="ECO:0007669"/>
    <property type="project" value="InterPro"/>
</dbReference>
<dbReference type="GO" id="GO:0016491">
    <property type="term" value="F:oxidoreductase activity"/>
    <property type="evidence" value="ECO:0007669"/>
    <property type="project" value="UniProtKB-KW"/>
</dbReference>